<dbReference type="SUPFAM" id="SSF52777">
    <property type="entry name" value="CoA-dependent acyltransferases"/>
    <property type="match status" value="1"/>
</dbReference>
<evidence type="ECO:0000256" key="1">
    <source>
        <dbReference type="ARBA" id="ARBA00022679"/>
    </source>
</evidence>
<keyword evidence="1" id="KW-0808">Transferase</keyword>
<dbReference type="InterPro" id="IPR051283">
    <property type="entry name" value="Sec_Metabolite_Acyltrans"/>
</dbReference>
<gene>
    <name evidence="2" type="ORF">PIB30_029011</name>
</gene>
<reference evidence="2 3" key="1">
    <citation type="journal article" date="2023" name="Plants (Basel)">
        <title>Bridging the Gap: Combining Genomics and Transcriptomics Approaches to Understand Stylosanthes scabra, an Orphan Legume from the Brazilian Caatinga.</title>
        <authorList>
            <person name="Ferreira-Neto J.R.C."/>
            <person name="da Silva M.D."/>
            <person name="Binneck E."/>
            <person name="de Melo N.F."/>
            <person name="da Silva R.H."/>
            <person name="de Melo A.L.T.M."/>
            <person name="Pandolfi V."/>
            <person name="Bustamante F.O."/>
            <person name="Brasileiro-Vidal A.C."/>
            <person name="Benko-Iseppon A.M."/>
        </authorList>
    </citation>
    <scope>NUCLEOTIDE SEQUENCE [LARGE SCALE GENOMIC DNA]</scope>
    <source>
        <tissue evidence="2">Leaves</tissue>
    </source>
</reference>
<evidence type="ECO:0000313" key="2">
    <source>
        <dbReference type="EMBL" id="MED6194491.1"/>
    </source>
</evidence>
<proteinExistence type="predicted"/>
<protein>
    <submittedName>
        <fullName evidence="2">Uncharacterized protein</fullName>
    </submittedName>
</protein>
<sequence>MATSVKVISTSTIHAANKDFPMVDKEIPLTPWDLQLLLFDPIQNGLLFRYNNKPITTPTIIIQHLKHSLSSTLSFFPPLTGRLSITEHEDNTSSVSVTCNNSGALFVHAVADNYSVNHKINSVYTPRFVHSFFPLNGVRNYEGTTMPLLAVQVTELNDGYFLGCTMNHAVVDGTSFWHFMNSWAEISRGSQELSKPPVLERWFLHDGVHGCSAVDVIRIPLTKEMTTQRGSNSEQLLGERVFHFTKEKIAELKAKANAEITETKSKNKISSLQVLLTHLWRSVVRNQLLEAEDEVKYMSPIGVRGRMKNPAMAENYFGNAITIGIVTMTVKELLEGGIGKGALEMNKMIGLQTEEKLKSYSRDWIKNPRLLTVGGGCFGNTLLPSSSPRFDVYGNDFGWGKPVAVRSGAANKKRQKITIFQGMKDGSVDLEVCLSHEILEAMGKDPEFMDAVVE</sequence>
<accession>A0ABU6X8S1</accession>
<dbReference type="InterPro" id="IPR023213">
    <property type="entry name" value="CAT-like_dom_sf"/>
</dbReference>
<dbReference type="Pfam" id="PF02458">
    <property type="entry name" value="Transferase"/>
    <property type="match status" value="1"/>
</dbReference>
<comment type="caution">
    <text evidence="2">The sequence shown here is derived from an EMBL/GenBank/DDBJ whole genome shotgun (WGS) entry which is preliminary data.</text>
</comment>
<evidence type="ECO:0000313" key="3">
    <source>
        <dbReference type="Proteomes" id="UP001341840"/>
    </source>
</evidence>
<dbReference type="PANTHER" id="PTHR31896">
    <property type="entry name" value="FAMILY REGULATORY PROTEIN, PUTATIVE (AFU_ORTHOLOGUE AFUA_3G14730)-RELATED"/>
    <property type="match status" value="1"/>
</dbReference>
<dbReference type="Proteomes" id="UP001341840">
    <property type="component" value="Unassembled WGS sequence"/>
</dbReference>
<dbReference type="EMBL" id="JASCZI010211565">
    <property type="protein sequence ID" value="MED6194491.1"/>
    <property type="molecule type" value="Genomic_DNA"/>
</dbReference>
<dbReference type="PANTHER" id="PTHR31896:SF43">
    <property type="entry name" value="PROTEIN ENHANCED PSEUDOMONAS SUSCEPTIBILITY 1"/>
    <property type="match status" value="1"/>
</dbReference>
<keyword evidence="3" id="KW-1185">Reference proteome</keyword>
<organism evidence="2 3">
    <name type="scientific">Stylosanthes scabra</name>
    <dbReference type="NCBI Taxonomy" id="79078"/>
    <lineage>
        <taxon>Eukaryota</taxon>
        <taxon>Viridiplantae</taxon>
        <taxon>Streptophyta</taxon>
        <taxon>Embryophyta</taxon>
        <taxon>Tracheophyta</taxon>
        <taxon>Spermatophyta</taxon>
        <taxon>Magnoliopsida</taxon>
        <taxon>eudicotyledons</taxon>
        <taxon>Gunneridae</taxon>
        <taxon>Pentapetalae</taxon>
        <taxon>rosids</taxon>
        <taxon>fabids</taxon>
        <taxon>Fabales</taxon>
        <taxon>Fabaceae</taxon>
        <taxon>Papilionoideae</taxon>
        <taxon>50 kb inversion clade</taxon>
        <taxon>dalbergioids sensu lato</taxon>
        <taxon>Dalbergieae</taxon>
        <taxon>Pterocarpus clade</taxon>
        <taxon>Stylosanthes</taxon>
    </lineage>
</organism>
<dbReference type="Gene3D" id="3.30.559.10">
    <property type="entry name" value="Chloramphenicol acetyltransferase-like domain"/>
    <property type="match status" value="2"/>
</dbReference>
<name>A0ABU6X8S1_9FABA</name>